<protein>
    <submittedName>
        <fullName evidence="5">Alpha-L-rhamnosidase</fullName>
    </submittedName>
</protein>
<feature type="signal peptide" evidence="2">
    <location>
        <begin position="1"/>
        <end position="33"/>
    </location>
</feature>
<dbReference type="Pfam" id="PF17390">
    <property type="entry name" value="Bac_rhamnosid_C"/>
    <property type="match status" value="1"/>
</dbReference>
<name>A0A239JLJ8_9ACTN</name>
<proteinExistence type="predicted"/>
<gene>
    <name evidence="5" type="ORF">SAMN05216252_11389</name>
</gene>
<dbReference type="GO" id="GO:0005975">
    <property type="term" value="P:carbohydrate metabolic process"/>
    <property type="evidence" value="ECO:0007669"/>
    <property type="project" value="InterPro"/>
</dbReference>
<evidence type="ECO:0000259" key="4">
    <source>
        <dbReference type="Pfam" id="PF17390"/>
    </source>
</evidence>
<reference evidence="5 6" key="1">
    <citation type="submission" date="2017-06" db="EMBL/GenBank/DDBJ databases">
        <authorList>
            <person name="Kim H.J."/>
            <person name="Triplett B.A."/>
        </authorList>
    </citation>
    <scope>NUCLEOTIDE SEQUENCE [LARGE SCALE GENOMIC DNA]</scope>
    <source>
        <strain evidence="5 6">CGMCC 4.1858</strain>
    </source>
</reference>
<dbReference type="Proteomes" id="UP000198280">
    <property type="component" value="Unassembled WGS sequence"/>
</dbReference>
<dbReference type="InterPro" id="IPR012341">
    <property type="entry name" value="6hp_glycosidase-like_sf"/>
</dbReference>
<dbReference type="InterPro" id="IPR035398">
    <property type="entry name" value="Bac_rhamnosid_C"/>
</dbReference>
<dbReference type="InterPro" id="IPR035396">
    <property type="entry name" value="Bac_rhamnosid6H"/>
</dbReference>
<feature type="domain" description="Alpha-L-rhamnosidase C-terminal" evidence="4">
    <location>
        <begin position="642"/>
        <end position="713"/>
    </location>
</feature>
<keyword evidence="6" id="KW-1185">Reference proteome</keyword>
<evidence type="ECO:0000259" key="3">
    <source>
        <dbReference type="Pfam" id="PF17389"/>
    </source>
</evidence>
<sequence length="752" mass="78786">MLNRRNRRGGFLRTFRRSRVIAAVALLTTMGSAAVQAEAAPPQNPDWQSYVLGPATAQVLPADVETRGSVTNPNTLVTGQGSATTLTTAAGGAPASVLLDFGKNVAGTPYIDVTARTGSPTLSLATAEARQYIRTPASTTVSAAASSGATQVTVASTANLEVGNTITFGTGTTAQARTITAFDTSTRRVTVTPALTRSLTTQTRAVGAPGAPSSDESRGLAGVGGIDTLRPTGTGRTSGSYHGGFRFVLLTLTSPGSVSLSAAGVTFQGVRATAADYKGWFMSSDDQLNRMWYSGAYTLQLNLKPAGLNGLADKRIYDGAKRDRSIWTGDLLVQGPTAISTLGDAGADYVKSSLNVLLAAQRSDGAIPGSPDFSKGSNPAGSPLFYSNNYSGYGARAAIDYYRYTGDRNYITSVLSDLRAELAYNDRFLTANRLVASNDRDYWQASQSGEVTKYSIDYYILLKEMAWLERQVGSASNATANDAKAESIKQAVNTRLWSTQLGAYGQSSAKPNVLVEDANALALQYGFVPADRRTSVLNALKTLWTSYGAIMGPGLVDPTGHTIEPFGNGMETAGRFAVGDATGAFDLMRRTWGPMVDRSNPLYTGAFWEFKNSNGGVNRATASLAHGWAASPTVQLTEQVLGVTPVNPGYATWSIKPHTGNLEWAQGSVPTSAGDIAVQWQSDSSAFTLHAGTPTGTSGTIAVPVTAQATVTVNGRTVCTAGSCDAYQGTIADGYAQLTVPGGTYDITVSRG</sequence>
<dbReference type="Gene3D" id="1.50.10.10">
    <property type="match status" value="1"/>
</dbReference>
<dbReference type="Pfam" id="PF17389">
    <property type="entry name" value="Bac_rhamnosid6H"/>
    <property type="match status" value="1"/>
</dbReference>
<evidence type="ECO:0000313" key="5">
    <source>
        <dbReference type="EMBL" id="SNT06422.1"/>
    </source>
</evidence>
<evidence type="ECO:0000313" key="6">
    <source>
        <dbReference type="Proteomes" id="UP000198280"/>
    </source>
</evidence>
<evidence type="ECO:0000256" key="1">
    <source>
        <dbReference type="SAM" id="MobiDB-lite"/>
    </source>
</evidence>
<dbReference type="InterPro" id="IPR008928">
    <property type="entry name" value="6-hairpin_glycosidase_sf"/>
</dbReference>
<dbReference type="Gene3D" id="2.60.420.10">
    <property type="entry name" value="Maltose phosphorylase, domain 3"/>
    <property type="match status" value="1"/>
</dbReference>
<dbReference type="EMBL" id="FZOF01000013">
    <property type="protein sequence ID" value="SNT06422.1"/>
    <property type="molecule type" value="Genomic_DNA"/>
</dbReference>
<keyword evidence="2" id="KW-0732">Signal</keyword>
<feature type="region of interest" description="Disordered" evidence="1">
    <location>
        <begin position="201"/>
        <end position="220"/>
    </location>
</feature>
<dbReference type="RefSeq" id="WP_220093324.1">
    <property type="nucleotide sequence ID" value="NZ_FZOF01000013.1"/>
</dbReference>
<dbReference type="PANTHER" id="PTHR34987">
    <property type="entry name" value="C, PUTATIVE (AFU_ORTHOLOGUE AFUA_3G02880)-RELATED"/>
    <property type="match status" value="1"/>
</dbReference>
<dbReference type="AlphaFoldDB" id="A0A239JLJ8"/>
<organism evidence="5 6">
    <name type="scientific">Actinacidiphila glaucinigra</name>
    <dbReference type="NCBI Taxonomy" id="235986"/>
    <lineage>
        <taxon>Bacteria</taxon>
        <taxon>Bacillati</taxon>
        <taxon>Actinomycetota</taxon>
        <taxon>Actinomycetes</taxon>
        <taxon>Kitasatosporales</taxon>
        <taxon>Streptomycetaceae</taxon>
        <taxon>Actinacidiphila</taxon>
    </lineage>
</organism>
<evidence type="ECO:0000256" key="2">
    <source>
        <dbReference type="SAM" id="SignalP"/>
    </source>
</evidence>
<dbReference type="PANTHER" id="PTHR34987:SF6">
    <property type="entry name" value="ALPHA-L-RHAMNOSIDASE SIX-HAIRPIN GLYCOSIDASE DOMAIN-CONTAINING PROTEIN"/>
    <property type="match status" value="1"/>
</dbReference>
<feature type="domain" description="Alpha-L-rhamnosidase six-hairpin glycosidase" evidence="3">
    <location>
        <begin position="278"/>
        <end position="555"/>
    </location>
</feature>
<accession>A0A239JLJ8</accession>
<dbReference type="SUPFAM" id="SSF48208">
    <property type="entry name" value="Six-hairpin glycosidases"/>
    <property type="match status" value="1"/>
</dbReference>
<feature type="chain" id="PRO_5038829148" evidence="2">
    <location>
        <begin position="34"/>
        <end position="752"/>
    </location>
</feature>